<comment type="caution">
    <text evidence="1">The sequence shown here is derived from an EMBL/GenBank/DDBJ whole genome shotgun (WGS) entry which is preliminary data.</text>
</comment>
<name>A0ABD2MUQ7_9CUCU</name>
<proteinExistence type="predicted"/>
<dbReference type="Proteomes" id="UP001516400">
    <property type="component" value="Unassembled WGS sequence"/>
</dbReference>
<evidence type="ECO:0000313" key="2">
    <source>
        <dbReference type="Proteomes" id="UP001516400"/>
    </source>
</evidence>
<keyword evidence="2" id="KW-1185">Reference proteome</keyword>
<organism evidence="1 2">
    <name type="scientific">Cryptolaemus montrouzieri</name>
    <dbReference type="NCBI Taxonomy" id="559131"/>
    <lineage>
        <taxon>Eukaryota</taxon>
        <taxon>Metazoa</taxon>
        <taxon>Ecdysozoa</taxon>
        <taxon>Arthropoda</taxon>
        <taxon>Hexapoda</taxon>
        <taxon>Insecta</taxon>
        <taxon>Pterygota</taxon>
        <taxon>Neoptera</taxon>
        <taxon>Endopterygota</taxon>
        <taxon>Coleoptera</taxon>
        <taxon>Polyphaga</taxon>
        <taxon>Cucujiformia</taxon>
        <taxon>Coccinelloidea</taxon>
        <taxon>Coccinellidae</taxon>
        <taxon>Scymninae</taxon>
        <taxon>Scymnini</taxon>
        <taxon>Cryptolaemus</taxon>
    </lineage>
</organism>
<gene>
    <name evidence="1" type="ORF">HHI36_008986</name>
</gene>
<dbReference type="AlphaFoldDB" id="A0ABD2MUQ7"/>
<reference evidence="1 2" key="1">
    <citation type="journal article" date="2021" name="BMC Biol.">
        <title>Horizontally acquired antibacterial genes associated with adaptive radiation of ladybird beetles.</title>
        <authorList>
            <person name="Li H.S."/>
            <person name="Tang X.F."/>
            <person name="Huang Y.H."/>
            <person name="Xu Z.Y."/>
            <person name="Chen M.L."/>
            <person name="Du X.Y."/>
            <person name="Qiu B.Y."/>
            <person name="Chen P.T."/>
            <person name="Zhang W."/>
            <person name="Slipinski A."/>
            <person name="Escalona H.E."/>
            <person name="Waterhouse R.M."/>
            <person name="Zwick A."/>
            <person name="Pang H."/>
        </authorList>
    </citation>
    <scope>NUCLEOTIDE SEQUENCE [LARGE SCALE GENOMIC DNA]</scope>
    <source>
        <strain evidence="1">SYSU2018</strain>
    </source>
</reference>
<evidence type="ECO:0000313" key="1">
    <source>
        <dbReference type="EMBL" id="KAL3269929.1"/>
    </source>
</evidence>
<sequence>MAFRLNGPLQLKQVFDLQPEMFHYNSFNVDISTCCQSCASAISIHTLLLSLVHERCAVKAAGLDLSNNEPCLKKIWSECVKSTYTEVKFLPENRHNILDLVHDPGYEGSNERDVLDLPEADREHIAVSKELTSKFIENFFLFQQELDILLENEPGVERSASFSRNYFSH</sequence>
<protein>
    <submittedName>
        <fullName evidence="1">Uncharacterized protein</fullName>
    </submittedName>
</protein>
<dbReference type="EMBL" id="JABFTP020000021">
    <property type="protein sequence ID" value="KAL3269929.1"/>
    <property type="molecule type" value="Genomic_DNA"/>
</dbReference>
<accession>A0ABD2MUQ7</accession>